<dbReference type="InterPro" id="IPR003749">
    <property type="entry name" value="ThiS/MoaD-like"/>
</dbReference>
<accession>A0ABS6V4U1</accession>
<proteinExistence type="predicted"/>
<dbReference type="NCBIfam" id="TIGR01683">
    <property type="entry name" value="thiS"/>
    <property type="match status" value="1"/>
</dbReference>
<organism evidence="1 2">
    <name type="scientific">Sphingomicrobium clamense</name>
    <dbReference type="NCBI Taxonomy" id="2851013"/>
    <lineage>
        <taxon>Bacteria</taxon>
        <taxon>Pseudomonadati</taxon>
        <taxon>Pseudomonadota</taxon>
        <taxon>Alphaproteobacteria</taxon>
        <taxon>Sphingomonadales</taxon>
        <taxon>Sphingomonadaceae</taxon>
        <taxon>Sphingomicrobium</taxon>
    </lineage>
</organism>
<evidence type="ECO:0000313" key="2">
    <source>
        <dbReference type="Proteomes" id="UP000698028"/>
    </source>
</evidence>
<dbReference type="PANTHER" id="PTHR34472">
    <property type="entry name" value="SULFUR CARRIER PROTEIN THIS"/>
    <property type="match status" value="1"/>
</dbReference>
<keyword evidence="2" id="KW-1185">Reference proteome</keyword>
<reference evidence="1 2" key="1">
    <citation type="submission" date="2021-07" db="EMBL/GenBank/DDBJ databases">
        <title>The draft genome sequence of Sphingomicrobium sp. B8.</title>
        <authorList>
            <person name="Mu L."/>
        </authorList>
    </citation>
    <scope>NUCLEOTIDE SEQUENCE [LARGE SCALE GENOMIC DNA]</scope>
    <source>
        <strain evidence="1 2">B8</strain>
    </source>
</reference>
<name>A0ABS6V4U1_9SPHN</name>
<dbReference type="Pfam" id="PF02597">
    <property type="entry name" value="ThiS"/>
    <property type="match status" value="1"/>
</dbReference>
<sequence length="68" mass="7306">MTINVTINGEPKTAREGASIASMLEALGINPIRVAVERNLEIVPRSTLTEVTVEEGDRFEIVHFVGGG</sequence>
<dbReference type="CDD" id="cd00565">
    <property type="entry name" value="Ubl_ThiS"/>
    <property type="match status" value="1"/>
</dbReference>
<dbReference type="Proteomes" id="UP000698028">
    <property type="component" value="Unassembled WGS sequence"/>
</dbReference>
<dbReference type="InterPro" id="IPR010035">
    <property type="entry name" value="Thi_S"/>
</dbReference>
<dbReference type="PANTHER" id="PTHR34472:SF1">
    <property type="entry name" value="SULFUR CARRIER PROTEIN THIS"/>
    <property type="match status" value="1"/>
</dbReference>
<comment type="caution">
    <text evidence="1">The sequence shown here is derived from an EMBL/GenBank/DDBJ whole genome shotgun (WGS) entry which is preliminary data.</text>
</comment>
<evidence type="ECO:0000313" key="1">
    <source>
        <dbReference type="EMBL" id="MBW0144571.1"/>
    </source>
</evidence>
<dbReference type="RefSeq" id="WP_218632551.1">
    <property type="nucleotide sequence ID" value="NZ_JAHVAH010000001.1"/>
</dbReference>
<protein>
    <submittedName>
        <fullName evidence="1">Sulfur carrier protein ThiS</fullName>
    </submittedName>
</protein>
<dbReference type="EMBL" id="JAHVAH010000001">
    <property type="protein sequence ID" value="MBW0144571.1"/>
    <property type="molecule type" value="Genomic_DNA"/>
</dbReference>
<gene>
    <name evidence="1" type="primary">thiS</name>
    <name evidence="1" type="ORF">KTQ36_04590</name>
</gene>